<dbReference type="SUPFAM" id="SSF53383">
    <property type="entry name" value="PLP-dependent transferases"/>
    <property type="match status" value="1"/>
</dbReference>
<protein>
    <recommendedName>
        <fullName evidence="2">Aminotransferase class V domain-containing protein</fullName>
    </recommendedName>
</protein>
<proteinExistence type="predicted"/>
<name>A0A9N8K210_9PEZI</name>
<feature type="domain" description="Aminotransferase class V" evidence="2">
    <location>
        <begin position="53"/>
        <end position="259"/>
    </location>
</feature>
<organism evidence="3 4">
    <name type="scientific">Aureobasidium mustum</name>
    <dbReference type="NCBI Taxonomy" id="2773714"/>
    <lineage>
        <taxon>Eukaryota</taxon>
        <taxon>Fungi</taxon>
        <taxon>Dikarya</taxon>
        <taxon>Ascomycota</taxon>
        <taxon>Pezizomycotina</taxon>
        <taxon>Dothideomycetes</taxon>
        <taxon>Dothideomycetidae</taxon>
        <taxon>Dothideales</taxon>
        <taxon>Saccotheciaceae</taxon>
        <taxon>Aureobasidium</taxon>
    </lineage>
</organism>
<reference evidence="3" key="1">
    <citation type="submission" date="2020-06" db="EMBL/GenBank/DDBJ databases">
        <authorList>
            <person name="Onetto C."/>
        </authorList>
    </citation>
    <scope>NUCLEOTIDE SEQUENCE</scope>
</reference>
<evidence type="ECO:0000256" key="1">
    <source>
        <dbReference type="ARBA" id="ARBA00022898"/>
    </source>
</evidence>
<dbReference type="Gene3D" id="3.40.640.10">
    <property type="entry name" value="Type I PLP-dependent aspartate aminotransferase-like (Major domain)"/>
    <property type="match status" value="1"/>
</dbReference>
<dbReference type="OrthoDB" id="5978656at2759"/>
<dbReference type="PANTHER" id="PTHR43092">
    <property type="entry name" value="L-CYSTEINE DESULFHYDRASE"/>
    <property type="match status" value="1"/>
</dbReference>
<evidence type="ECO:0000259" key="2">
    <source>
        <dbReference type="Pfam" id="PF00266"/>
    </source>
</evidence>
<dbReference type="PANTHER" id="PTHR43092:SF2">
    <property type="entry name" value="HERCYNYLCYSTEINE SULFOXIDE LYASE"/>
    <property type="match status" value="1"/>
</dbReference>
<gene>
    <name evidence="3" type="ORF">AWRI4233_LOCUS7007</name>
</gene>
<dbReference type="InterPro" id="IPR000192">
    <property type="entry name" value="Aminotrans_V_dom"/>
</dbReference>
<dbReference type="Proteomes" id="UP000714618">
    <property type="component" value="Unassembled WGS sequence"/>
</dbReference>
<dbReference type="InterPro" id="IPR015424">
    <property type="entry name" value="PyrdxlP-dep_Trfase"/>
</dbReference>
<comment type="caution">
    <text evidence="3">The sequence shown here is derived from an EMBL/GenBank/DDBJ whole genome shotgun (WGS) entry which is preliminary data.</text>
</comment>
<dbReference type="Pfam" id="PF00266">
    <property type="entry name" value="Aminotran_5"/>
    <property type="match status" value="1"/>
</dbReference>
<evidence type="ECO:0000313" key="4">
    <source>
        <dbReference type="Proteomes" id="UP000714618"/>
    </source>
</evidence>
<sequence length="430" mass="47741">MDGKPIRVGADALAYFGLDKGYRNFNHGAYGTYPTEVRDVLFKTLLDAESRPCHFVNYEQPKALQQQRSVIAKYLNAPTESCVFVQNATMAFNIVLRNLSFEKGDCIIYFPTTFEACKNTIKHVCEMSAAKAVMVESALAPEAMCEALEQTISNLKNSGLNPKICIIDTISSFPGIRMPFEKLVRICKQHGVLSYVDGAHGIGHISLDMDELDADFLATNCHKWLYVPRKSAVLYVSERNHALIRSGLPTGAVLDTKNCEDPSPLAAKFGSLSTLDGNNSLCVEAAINFRTRMVWQDLQGEDAIYAYLQHLAIKGAAIVSKALGGTATFEDIYDIPNRCGFANVRLPLDYREITKGDVALATQCSSWMFSTLVEKHNTALLIAVYDGSWWARISAQIYLDLDDFVWLGDTLKAVCDEVRQKEWQKPQSGS</sequence>
<evidence type="ECO:0000313" key="3">
    <source>
        <dbReference type="EMBL" id="CAD0098183.1"/>
    </source>
</evidence>
<keyword evidence="4" id="KW-1185">Reference proteome</keyword>
<keyword evidence="1" id="KW-0663">Pyridoxal phosphate</keyword>
<dbReference type="InterPro" id="IPR015421">
    <property type="entry name" value="PyrdxlP-dep_Trfase_major"/>
</dbReference>
<dbReference type="AlphaFoldDB" id="A0A9N8K210"/>
<accession>A0A9N8K210</accession>
<dbReference type="EMBL" id="CAIJEO010000008">
    <property type="protein sequence ID" value="CAD0098183.1"/>
    <property type="molecule type" value="Genomic_DNA"/>
</dbReference>